<keyword evidence="2" id="KW-1185">Reference proteome</keyword>
<comment type="caution">
    <text evidence="1">The sequence shown here is derived from an EMBL/GenBank/DDBJ whole genome shotgun (WGS) entry which is preliminary data.</text>
</comment>
<organism evidence="1 2">
    <name type="scientific">Naganishia vaughanmartiniae</name>
    <dbReference type="NCBI Taxonomy" id="1424756"/>
    <lineage>
        <taxon>Eukaryota</taxon>
        <taxon>Fungi</taxon>
        <taxon>Dikarya</taxon>
        <taxon>Basidiomycota</taxon>
        <taxon>Agaricomycotina</taxon>
        <taxon>Tremellomycetes</taxon>
        <taxon>Filobasidiales</taxon>
        <taxon>Filobasidiaceae</taxon>
        <taxon>Naganishia</taxon>
    </lineage>
</organism>
<proteinExistence type="predicted"/>
<protein>
    <submittedName>
        <fullName evidence="1">Uncharacterized protein</fullName>
    </submittedName>
</protein>
<evidence type="ECO:0000313" key="2">
    <source>
        <dbReference type="Proteomes" id="UP001243375"/>
    </source>
</evidence>
<dbReference type="Proteomes" id="UP001243375">
    <property type="component" value="Unassembled WGS sequence"/>
</dbReference>
<dbReference type="EMBL" id="JASBWU010000018">
    <property type="protein sequence ID" value="KAJ9114754.1"/>
    <property type="molecule type" value="Genomic_DNA"/>
</dbReference>
<sequence length="581" mass="65424">MQRQESNYSDMQSDIKGDLYASGKPKKASNWKSAAGDAHTRVYAEYLLEAPEEPKQVSHRHMGASMLVHELIRRQPQIHNAWTYMIGVIMCMGAAAYGYDTGFFGGTLALDSFKRDFKMNERSSTTQANLVSLFQGGSFFGAGLQLPLTEKFGRKWTILFANVIFIASAFAQTFSRGSVEIFMVGRFLGGFAVGFLSLIIPVYLAEFSPPSIRGRLVGFFDIFIQVGTLAGFWINYGIDASLPSNTFQWQLPVFVQFFPAALLMGAFFVPESPRWLMSKNRYDDALKSLCSIRKLPADHSYIQYEIKMTQDSVEAEQAHRGNATLWGLVKELATSPGHRKRVGLGLALIFFKTFSGVQAVNYYSPRIFKQLGFKGTKNSLFATGIYGTVKFVGTLIFGFFVVDRAGRRWPLIIGSIGLSMCLIYIGGYLTAMGPRDGTQPISKGDYTAIVAIFLYATWYCFGWNSVPLTLISEIFNVRYRTVSMTICLMWQWLCTFSIVRIMPIALDTITTKTYFLFGGIFIFAAPFVYFFVPETRMLSLEKIDRLFDGPERHDVEEAVVVPETEYKPELDHIERLPAVKE</sequence>
<evidence type="ECO:0000313" key="1">
    <source>
        <dbReference type="EMBL" id="KAJ9114754.1"/>
    </source>
</evidence>
<reference evidence="1" key="1">
    <citation type="submission" date="2023-04" db="EMBL/GenBank/DDBJ databases">
        <title>Draft Genome sequencing of Naganishia species isolated from polar environments using Oxford Nanopore Technology.</title>
        <authorList>
            <person name="Leo P."/>
            <person name="Venkateswaran K."/>
        </authorList>
    </citation>
    <scope>NUCLEOTIDE SEQUENCE</scope>
    <source>
        <strain evidence="1">MNA-CCFEE 5425</strain>
    </source>
</reference>
<gene>
    <name evidence="1" type="ORF">QFC22_005630</name>
</gene>
<accession>A0ACC2WUC0</accession>
<name>A0ACC2WUC0_9TREE</name>